<dbReference type="Pfam" id="PF00847">
    <property type="entry name" value="AP2"/>
    <property type="match status" value="1"/>
</dbReference>
<dbReference type="OrthoDB" id="550883at2759"/>
<keyword evidence="5" id="KW-0010">Activator</keyword>
<comment type="similarity">
    <text evidence="8">Belongs to the AP2/ERF transcription factor family. ERF subfamily.</text>
</comment>
<evidence type="ECO:0000313" key="12">
    <source>
        <dbReference type="Proteomes" id="UP000244005"/>
    </source>
</evidence>
<evidence type="ECO:0000256" key="9">
    <source>
        <dbReference type="SAM" id="MobiDB-lite"/>
    </source>
</evidence>
<dbReference type="InterPro" id="IPR036955">
    <property type="entry name" value="AP2/ERF_dom_sf"/>
</dbReference>
<evidence type="ECO:0000256" key="4">
    <source>
        <dbReference type="ARBA" id="ARBA00023125"/>
    </source>
</evidence>
<name>A0A2R6W9H0_MARPO</name>
<dbReference type="SUPFAM" id="SSF54171">
    <property type="entry name" value="DNA-binding domain"/>
    <property type="match status" value="1"/>
</dbReference>
<dbReference type="PROSITE" id="PS51032">
    <property type="entry name" value="AP2_ERF"/>
    <property type="match status" value="1"/>
</dbReference>
<keyword evidence="3" id="KW-0346">Stress response</keyword>
<dbReference type="FunFam" id="3.30.730.10:FF:000001">
    <property type="entry name" value="Ethylene-responsive transcription factor 2"/>
    <property type="match status" value="1"/>
</dbReference>
<gene>
    <name evidence="11" type="ORF">MARPO_0124s0064</name>
</gene>
<dbReference type="GO" id="GO:0003677">
    <property type="term" value="F:DNA binding"/>
    <property type="evidence" value="ECO:0007669"/>
    <property type="project" value="UniProtKB-KW"/>
</dbReference>
<keyword evidence="12" id="KW-1185">Reference proteome</keyword>
<organism evidence="11 12">
    <name type="scientific">Marchantia polymorpha</name>
    <name type="common">Common liverwort</name>
    <name type="synonym">Marchantia aquatica</name>
    <dbReference type="NCBI Taxonomy" id="3197"/>
    <lineage>
        <taxon>Eukaryota</taxon>
        <taxon>Viridiplantae</taxon>
        <taxon>Streptophyta</taxon>
        <taxon>Embryophyta</taxon>
        <taxon>Marchantiophyta</taxon>
        <taxon>Marchantiopsida</taxon>
        <taxon>Marchantiidae</taxon>
        <taxon>Marchantiales</taxon>
        <taxon>Marchantiaceae</taxon>
        <taxon>Marchantia</taxon>
    </lineage>
</organism>
<evidence type="ECO:0000313" key="11">
    <source>
        <dbReference type="EMBL" id="PTQ30498.1"/>
    </source>
</evidence>
<keyword evidence="7" id="KW-0539">Nucleus</keyword>
<dbReference type="AlphaFoldDB" id="A0A2R6W9H0"/>
<evidence type="ECO:0000259" key="10">
    <source>
        <dbReference type="PROSITE" id="PS51032"/>
    </source>
</evidence>
<dbReference type="Gene3D" id="3.30.730.10">
    <property type="entry name" value="AP2/ERF domain"/>
    <property type="match status" value="1"/>
</dbReference>
<feature type="region of interest" description="Disordered" evidence="9">
    <location>
        <begin position="142"/>
        <end position="163"/>
    </location>
</feature>
<dbReference type="InterPro" id="IPR001471">
    <property type="entry name" value="AP2/ERF_dom"/>
</dbReference>
<dbReference type="GO" id="GO:0005634">
    <property type="term" value="C:nucleus"/>
    <property type="evidence" value="ECO:0007669"/>
    <property type="project" value="UniProtKB-SubCell"/>
</dbReference>
<evidence type="ECO:0000256" key="1">
    <source>
        <dbReference type="ARBA" id="ARBA00004123"/>
    </source>
</evidence>
<comment type="subcellular location">
    <subcellularLocation>
        <location evidence="1">Nucleus</location>
    </subcellularLocation>
</comment>
<dbReference type="EMBL" id="KZ772796">
    <property type="protein sequence ID" value="PTQ30498.1"/>
    <property type="molecule type" value="Genomic_DNA"/>
</dbReference>
<evidence type="ECO:0000256" key="3">
    <source>
        <dbReference type="ARBA" id="ARBA00023016"/>
    </source>
</evidence>
<keyword evidence="4" id="KW-0238">DNA-binding</keyword>
<evidence type="ECO:0000256" key="6">
    <source>
        <dbReference type="ARBA" id="ARBA00023163"/>
    </source>
</evidence>
<dbReference type="SMR" id="A0A2R6W9H0"/>
<evidence type="ECO:0000256" key="5">
    <source>
        <dbReference type="ARBA" id="ARBA00023159"/>
    </source>
</evidence>
<dbReference type="PANTHER" id="PTHR31241:SF62">
    <property type="entry name" value="DEHYDRATION-RESPONSIVE ELEMENT-BINDING PROTEIN 2D"/>
    <property type="match status" value="1"/>
</dbReference>
<reference evidence="12" key="1">
    <citation type="journal article" date="2017" name="Cell">
        <title>Insights into land plant evolution garnered from the Marchantia polymorpha genome.</title>
        <authorList>
            <person name="Bowman J.L."/>
            <person name="Kohchi T."/>
            <person name="Yamato K.T."/>
            <person name="Jenkins J."/>
            <person name="Shu S."/>
            <person name="Ishizaki K."/>
            <person name="Yamaoka S."/>
            <person name="Nishihama R."/>
            <person name="Nakamura Y."/>
            <person name="Berger F."/>
            <person name="Adam C."/>
            <person name="Aki S.S."/>
            <person name="Althoff F."/>
            <person name="Araki T."/>
            <person name="Arteaga-Vazquez M.A."/>
            <person name="Balasubrmanian S."/>
            <person name="Barry K."/>
            <person name="Bauer D."/>
            <person name="Boehm C.R."/>
            <person name="Briginshaw L."/>
            <person name="Caballero-Perez J."/>
            <person name="Catarino B."/>
            <person name="Chen F."/>
            <person name="Chiyoda S."/>
            <person name="Chovatia M."/>
            <person name="Davies K.M."/>
            <person name="Delmans M."/>
            <person name="Demura T."/>
            <person name="Dierschke T."/>
            <person name="Dolan L."/>
            <person name="Dorantes-Acosta A.E."/>
            <person name="Eklund D.M."/>
            <person name="Florent S.N."/>
            <person name="Flores-Sandoval E."/>
            <person name="Fujiyama A."/>
            <person name="Fukuzawa H."/>
            <person name="Galik B."/>
            <person name="Grimanelli D."/>
            <person name="Grimwood J."/>
            <person name="Grossniklaus U."/>
            <person name="Hamada T."/>
            <person name="Haseloff J."/>
            <person name="Hetherington A.J."/>
            <person name="Higo A."/>
            <person name="Hirakawa Y."/>
            <person name="Hundley H.N."/>
            <person name="Ikeda Y."/>
            <person name="Inoue K."/>
            <person name="Inoue S.I."/>
            <person name="Ishida S."/>
            <person name="Jia Q."/>
            <person name="Kakita M."/>
            <person name="Kanazawa T."/>
            <person name="Kawai Y."/>
            <person name="Kawashima T."/>
            <person name="Kennedy M."/>
            <person name="Kinose K."/>
            <person name="Kinoshita T."/>
            <person name="Kohara Y."/>
            <person name="Koide E."/>
            <person name="Komatsu K."/>
            <person name="Kopischke S."/>
            <person name="Kubo M."/>
            <person name="Kyozuka J."/>
            <person name="Lagercrantz U."/>
            <person name="Lin S.S."/>
            <person name="Lindquist E."/>
            <person name="Lipzen A.M."/>
            <person name="Lu C.W."/>
            <person name="De Luna E."/>
            <person name="Martienssen R.A."/>
            <person name="Minamino N."/>
            <person name="Mizutani M."/>
            <person name="Mizutani M."/>
            <person name="Mochizuki N."/>
            <person name="Monte I."/>
            <person name="Mosher R."/>
            <person name="Nagasaki H."/>
            <person name="Nakagami H."/>
            <person name="Naramoto S."/>
            <person name="Nishitani K."/>
            <person name="Ohtani M."/>
            <person name="Okamoto T."/>
            <person name="Okumura M."/>
            <person name="Phillips J."/>
            <person name="Pollak B."/>
            <person name="Reinders A."/>
            <person name="Rovekamp M."/>
            <person name="Sano R."/>
            <person name="Sawa S."/>
            <person name="Schmid M.W."/>
            <person name="Shirakawa M."/>
            <person name="Solano R."/>
            <person name="Spunde A."/>
            <person name="Suetsugu N."/>
            <person name="Sugano S."/>
            <person name="Sugiyama A."/>
            <person name="Sun R."/>
            <person name="Suzuki Y."/>
            <person name="Takenaka M."/>
            <person name="Takezawa D."/>
            <person name="Tomogane H."/>
            <person name="Tsuzuki M."/>
            <person name="Ueda T."/>
            <person name="Umeda M."/>
            <person name="Ward J.M."/>
            <person name="Watanabe Y."/>
            <person name="Yazaki K."/>
            <person name="Yokoyama R."/>
            <person name="Yoshitake Y."/>
            <person name="Yotsui I."/>
            <person name="Zachgo S."/>
            <person name="Schmutz J."/>
        </authorList>
    </citation>
    <scope>NUCLEOTIDE SEQUENCE [LARGE SCALE GENOMIC DNA]</scope>
    <source>
        <strain evidence="12">Tak-1</strain>
    </source>
</reference>
<dbReference type="PANTHER" id="PTHR31241">
    <property type="entry name" value="DEHYDRATION-RESPONSIVE ELEMENT-BINDING PROTEIN 2C"/>
    <property type="match status" value="1"/>
</dbReference>
<dbReference type="PRINTS" id="PR00367">
    <property type="entry name" value="ETHRSPELEMNT"/>
</dbReference>
<sequence>MNKRSCKGETGLTKKWSKFSSRGKGGPENFSCEYKGVRQRTWGKWVAEIRDPGRRSRVWLGTFNTKEEAAAAYDRKALQFFGPTAHLNLQSSRVATKSNQNTVFTPLFSVPSRTLFSKTNPFPQVSDLFSKTNPHPQVSDLFSKTNPHPQVSEIPTEPSKTETDFSENFEALYTGSNSNDARWIQDTPINDLPSLDTDFDSIRDSFIPLELKGLKKSEELPPLDTDIKNLDKQPDFDFTSYLNEIAFKYNDGPR</sequence>
<feature type="domain" description="AP2/ERF" evidence="10">
    <location>
        <begin position="33"/>
        <end position="90"/>
    </location>
</feature>
<dbReference type="Proteomes" id="UP000244005">
    <property type="component" value="Unassembled WGS sequence"/>
</dbReference>
<keyword evidence="6" id="KW-0804">Transcription</keyword>
<proteinExistence type="inferred from homology"/>
<keyword evidence="2" id="KW-0805">Transcription regulation</keyword>
<evidence type="ECO:0000256" key="7">
    <source>
        <dbReference type="ARBA" id="ARBA00023242"/>
    </source>
</evidence>
<dbReference type="GO" id="GO:0003700">
    <property type="term" value="F:DNA-binding transcription factor activity"/>
    <property type="evidence" value="ECO:0007669"/>
    <property type="project" value="InterPro"/>
</dbReference>
<dbReference type="CDD" id="cd00018">
    <property type="entry name" value="AP2"/>
    <property type="match status" value="1"/>
</dbReference>
<protein>
    <recommendedName>
        <fullName evidence="10">AP2/ERF domain-containing protein</fullName>
    </recommendedName>
</protein>
<accession>A0A2R6W9H0</accession>
<dbReference type="InterPro" id="IPR016177">
    <property type="entry name" value="DNA-bd_dom_sf"/>
</dbReference>
<evidence type="ECO:0000256" key="2">
    <source>
        <dbReference type="ARBA" id="ARBA00023015"/>
    </source>
</evidence>
<dbReference type="SMART" id="SM00380">
    <property type="entry name" value="AP2"/>
    <property type="match status" value="1"/>
</dbReference>
<evidence type="ECO:0000256" key="8">
    <source>
        <dbReference type="ARBA" id="ARBA00024343"/>
    </source>
</evidence>
<dbReference type="Gramene" id="Mp5g02590.1">
    <property type="protein sequence ID" value="Mp5g02590.1.cds"/>
    <property type="gene ID" value="Mp5g02590"/>
</dbReference>